<organism evidence="3 4">
    <name type="scientific">Ananas comosus</name>
    <name type="common">Pineapple</name>
    <name type="synonym">Ananas ananas</name>
    <dbReference type="NCBI Taxonomy" id="4615"/>
    <lineage>
        <taxon>Eukaryota</taxon>
        <taxon>Viridiplantae</taxon>
        <taxon>Streptophyta</taxon>
        <taxon>Embryophyta</taxon>
        <taxon>Tracheophyta</taxon>
        <taxon>Spermatophyta</taxon>
        <taxon>Magnoliopsida</taxon>
        <taxon>Liliopsida</taxon>
        <taxon>Poales</taxon>
        <taxon>Bromeliaceae</taxon>
        <taxon>Bromelioideae</taxon>
        <taxon>Ananas</taxon>
    </lineage>
</organism>
<accession>A0A199V8S6</accession>
<proteinExistence type="predicted"/>
<dbReference type="InterPro" id="IPR012891">
    <property type="entry name" value="GCK_dom"/>
</dbReference>
<dbReference type="SMART" id="SM01227">
    <property type="entry name" value="GCK"/>
    <property type="match status" value="1"/>
</dbReference>
<evidence type="ECO:0000313" key="4">
    <source>
        <dbReference type="Proteomes" id="UP000092600"/>
    </source>
</evidence>
<feature type="domain" description="GCK" evidence="2">
    <location>
        <begin position="47"/>
        <end position="121"/>
    </location>
</feature>
<comment type="caution">
    <text evidence="3">The sequence shown here is derived from an EMBL/GenBank/DDBJ whole genome shotgun (WGS) entry which is preliminary data.</text>
</comment>
<reference evidence="3 4" key="1">
    <citation type="journal article" date="2016" name="DNA Res.">
        <title>The draft genome of MD-2 pineapple using hybrid error correction of long reads.</title>
        <authorList>
            <person name="Redwan R.M."/>
            <person name="Saidin A."/>
            <person name="Kumar S.V."/>
        </authorList>
    </citation>
    <scope>NUCLEOTIDE SEQUENCE [LARGE SCALE GENOMIC DNA]</scope>
    <source>
        <strain evidence="4">cv. MD2</strain>
        <tissue evidence="3">Leaf</tissue>
    </source>
</reference>
<dbReference type="AlphaFoldDB" id="A0A199V8S6"/>
<evidence type="ECO:0000259" key="2">
    <source>
        <dbReference type="SMART" id="SM01227"/>
    </source>
</evidence>
<evidence type="ECO:0000256" key="1">
    <source>
        <dbReference type="SAM" id="MobiDB-lite"/>
    </source>
</evidence>
<sequence>METAVSSSSPPGPEPDRGAEADASSPPANNAAERGEGEKEEEEEEEAECGFCLFMKGGGCKEEFIAWEKCVNEAEKSGEDMVEKCFQVTSLLRKCMDAHADYYEPILKAEQEIAESVAAEIKDPPQLEPEEVKEKVSSTN</sequence>
<protein>
    <recommendedName>
        <fullName evidence="2">GCK domain-containing protein</fullName>
    </recommendedName>
</protein>
<evidence type="ECO:0000313" key="3">
    <source>
        <dbReference type="EMBL" id="OAY73281.1"/>
    </source>
</evidence>
<dbReference type="PANTHER" id="PTHR34357:SF2">
    <property type="entry name" value="F26F24.3-RELATED"/>
    <property type="match status" value="1"/>
</dbReference>
<dbReference type="Proteomes" id="UP000092600">
    <property type="component" value="Unassembled WGS sequence"/>
</dbReference>
<gene>
    <name evidence="3" type="ORF">ACMD2_02807</name>
</gene>
<dbReference type="Gene3D" id="1.10.287.2900">
    <property type="match status" value="1"/>
</dbReference>
<feature type="region of interest" description="Disordered" evidence="1">
    <location>
        <begin position="1"/>
        <end position="47"/>
    </location>
</feature>
<dbReference type="PANTHER" id="PTHR34357">
    <property type="entry name" value="F7A19.14 PROTEIN-RELATED"/>
    <property type="match status" value="1"/>
</dbReference>
<feature type="compositionally biased region" description="Acidic residues" evidence="1">
    <location>
        <begin position="38"/>
        <end position="47"/>
    </location>
</feature>
<dbReference type="STRING" id="4615.A0A199V8S6"/>
<feature type="compositionally biased region" description="Low complexity" evidence="1">
    <location>
        <begin position="21"/>
        <end position="32"/>
    </location>
</feature>
<dbReference type="EMBL" id="LSRQ01002777">
    <property type="protein sequence ID" value="OAY73281.1"/>
    <property type="molecule type" value="Genomic_DNA"/>
</dbReference>
<name>A0A199V8S6_ANACO</name>
<dbReference type="Pfam" id="PF07802">
    <property type="entry name" value="GCK"/>
    <property type="match status" value="1"/>
</dbReference>
<feature type="region of interest" description="Disordered" evidence="1">
    <location>
        <begin position="121"/>
        <end position="140"/>
    </location>
</feature>